<evidence type="ECO:0000313" key="2">
    <source>
        <dbReference type="EMBL" id="KAL3279857.1"/>
    </source>
</evidence>
<dbReference type="AlphaFoldDB" id="A0ABD2NN41"/>
<evidence type="ECO:0000256" key="1">
    <source>
        <dbReference type="SAM" id="MobiDB-lite"/>
    </source>
</evidence>
<name>A0ABD2NN41_9CUCU</name>
<organism evidence="2 3">
    <name type="scientific">Cryptolaemus montrouzieri</name>
    <dbReference type="NCBI Taxonomy" id="559131"/>
    <lineage>
        <taxon>Eukaryota</taxon>
        <taxon>Metazoa</taxon>
        <taxon>Ecdysozoa</taxon>
        <taxon>Arthropoda</taxon>
        <taxon>Hexapoda</taxon>
        <taxon>Insecta</taxon>
        <taxon>Pterygota</taxon>
        <taxon>Neoptera</taxon>
        <taxon>Endopterygota</taxon>
        <taxon>Coleoptera</taxon>
        <taxon>Polyphaga</taxon>
        <taxon>Cucujiformia</taxon>
        <taxon>Coccinelloidea</taxon>
        <taxon>Coccinellidae</taxon>
        <taxon>Scymninae</taxon>
        <taxon>Scymnini</taxon>
        <taxon>Cryptolaemus</taxon>
    </lineage>
</organism>
<feature type="compositionally biased region" description="Basic and acidic residues" evidence="1">
    <location>
        <begin position="16"/>
        <end position="42"/>
    </location>
</feature>
<reference evidence="2 3" key="1">
    <citation type="journal article" date="2021" name="BMC Biol.">
        <title>Horizontally acquired antibacterial genes associated with adaptive radiation of ladybird beetles.</title>
        <authorList>
            <person name="Li H.S."/>
            <person name="Tang X.F."/>
            <person name="Huang Y.H."/>
            <person name="Xu Z.Y."/>
            <person name="Chen M.L."/>
            <person name="Du X.Y."/>
            <person name="Qiu B.Y."/>
            <person name="Chen P.T."/>
            <person name="Zhang W."/>
            <person name="Slipinski A."/>
            <person name="Escalona H.E."/>
            <person name="Waterhouse R.M."/>
            <person name="Zwick A."/>
            <person name="Pang H."/>
        </authorList>
    </citation>
    <scope>NUCLEOTIDE SEQUENCE [LARGE SCALE GENOMIC DNA]</scope>
    <source>
        <strain evidence="2">SYSU2018</strain>
    </source>
</reference>
<accession>A0ABD2NN41</accession>
<evidence type="ECO:0000313" key="3">
    <source>
        <dbReference type="Proteomes" id="UP001516400"/>
    </source>
</evidence>
<proteinExistence type="predicted"/>
<feature type="compositionally biased region" description="Basic residues" evidence="1">
    <location>
        <begin position="1"/>
        <end position="15"/>
    </location>
</feature>
<keyword evidence="3" id="KW-1185">Reference proteome</keyword>
<dbReference type="Proteomes" id="UP001516400">
    <property type="component" value="Unassembled WGS sequence"/>
</dbReference>
<dbReference type="EMBL" id="JABFTP020000124">
    <property type="protein sequence ID" value="KAL3279857.1"/>
    <property type="molecule type" value="Genomic_DNA"/>
</dbReference>
<comment type="caution">
    <text evidence="2">The sequence shown here is derived from an EMBL/GenBank/DDBJ whole genome shotgun (WGS) entry which is preliminary data.</text>
</comment>
<gene>
    <name evidence="2" type="ORF">HHI36_017363</name>
</gene>
<feature type="region of interest" description="Disordered" evidence="1">
    <location>
        <begin position="1"/>
        <end position="99"/>
    </location>
</feature>
<protein>
    <submittedName>
        <fullName evidence="2">Uncharacterized protein</fullName>
    </submittedName>
</protein>
<sequence>MLRHLSRLRPKKRYKRNLEVRAGEAEEAQEEKGAERSPELRRNYVRGIGSNISPTGRARQSRRGIILEGRNLRQGRRGGPFPISWDSSPGMRHFPHPTP</sequence>